<protein>
    <submittedName>
        <fullName evidence="1">Uncharacterized protein</fullName>
    </submittedName>
</protein>
<accession>A0A518C554</accession>
<organism evidence="1 2">
    <name type="scientific">Bremerella volcania</name>
    <dbReference type="NCBI Taxonomy" id="2527984"/>
    <lineage>
        <taxon>Bacteria</taxon>
        <taxon>Pseudomonadati</taxon>
        <taxon>Planctomycetota</taxon>
        <taxon>Planctomycetia</taxon>
        <taxon>Pirellulales</taxon>
        <taxon>Pirellulaceae</taxon>
        <taxon>Bremerella</taxon>
    </lineage>
</organism>
<dbReference type="Proteomes" id="UP000318626">
    <property type="component" value="Chromosome"/>
</dbReference>
<reference evidence="2" key="1">
    <citation type="submission" date="2019-02" db="EMBL/GenBank/DDBJ databases">
        <title>Deep-cultivation of Planctomycetes and their phenomic and genomic characterization uncovers novel biology.</title>
        <authorList>
            <person name="Wiegand S."/>
            <person name="Jogler M."/>
            <person name="Boedeker C."/>
            <person name="Pinto D."/>
            <person name="Vollmers J."/>
            <person name="Rivas-Marin E."/>
            <person name="Kohn T."/>
            <person name="Peeters S.H."/>
            <person name="Heuer A."/>
            <person name="Rast P."/>
            <person name="Oberbeckmann S."/>
            <person name="Bunk B."/>
            <person name="Jeske O."/>
            <person name="Meyerdierks A."/>
            <person name="Storesund J.E."/>
            <person name="Kallscheuer N."/>
            <person name="Luecker S."/>
            <person name="Lage O.M."/>
            <person name="Pohl T."/>
            <person name="Merkel B.J."/>
            <person name="Hornburger P."/>
            <person name="Mueller R.-W."/>
            <person name="Bruemmer F."/>
            <person name="Labrenz M."/>
            <person name="Spormann A.M."/>
            <person name="Op den Camp H."/>
            <person name="Overmann J."/>
            <person name="Amann R."/>
            <person name="Jetten M.S.M."/>
            <person name="Mascher T."/>
            <person name="Medema M.H."/>
            <person name="Devos D.P."/>
            <person name="Kaster A.-K."/>
            <person name="Ovreas L."/>
            <person name="Rohde M."/>
            <person name="Galperin M.Y."/>
            <person name="Jogler C."/>
        </authorList>
    </citation>
    <scope>NUCLEOTIDE SEQUENCE [LARGE SCALE GENOMIC DNA]</scope>
    <source>
        <strain evidence="2">Pan97</strain>
    </source>
</reference>
<evidence type="ECO:0000313" key="2">
    <source>
        <dbReference type="Proteomes" id="UP000318626"/>
    </source>
</evidence>
<sequence length="77" mass="8544">MGNAFDYLQGARQAKINPRNESGRCVGTQRPERNSFTWMDLGYFEFFVTPSQSSVRNGVAGSPCEFCRFATGLSPQA</sequence>
<evidence type="ECO:0000313" key="1">
    <source>
        <dbReference type="EMBL" id="QDU74358.1"/>
    </source>
</evidence>
<dbReference type="KEGG" id="bvo:Pan97_13650"/>
<dbReference type="AlphaFoldDB" id="A0A518C554"/>
<proteinExistence type="predicted"/>
<name>A0A518C554_9BACT</name>
<keyword evidence="2" id="KW-1185">Reference proteome</keyword>
<dbReference type="EMBL" id="CP036289">
    <property type="protein sequence ID" value="QDU74358.1"/>
    <property type="molecule type" value="Genomic_DNA"/>
</dbReference>
<gene>
    <name evidence="1" type="ORF">Pan97_13650</name>
</gene>